<evidence type="ECO:0000313" key="1">
    <source>
        <dbReference type="EMBL" id="KAH7866719.1"/>
    </source>
</evidence>
<sequence length="315" mass="35776">MDDDDDTYGLHSDCSDHRPPPMPTPDQLLSPLNYQSFASPLFGSSDHMFSASSAVTTLDPSTVAGFRSDDVPAATRAKIAAHPLYPKLLEAFIDCQKVGAPPEMANLLDEIRRENDQYWRSTAVTTCFGADPELDEFMETYCAVMIKYKSDLAKPFDEATTFLNSVEAQLSSLCGGASRSYVSEETAWSSEDDFTAGDTGTHECNQKSEDRELKDKLLHKYSGYITSLKHEFSKKTKKGKLPREARQMLLDWWTMHYKWPYPTEADKVALAELTGLDQKQINNWFINQRKRHWKPSENMQFAVMDSLYGPFFIRD</sequence>
<keyword evidence="2" id="KW-1185">Reference proteome</keyword>
<dbReference type="Proteomes" id="UP000828048">
    <property type="component" value="Chromosome 9"/>
</dbReference>
<proteinExistence type="predicted"/>
<gene>
    <name evidence="1" type="ORF">Vadar_024021</name>
</gene>
<dbReference type="EMBL" id="CM037159">
    <property type="protein sequence ID" value="KAH7866719.1"/>
    <property type="molecule type" value="Genomic_DNA"/>
</dbReference>
<comment type="caution">
    <text evidence="1">The sequence shown here is derived from an EMBL/GenBank/DDBJ whole genome shotgun (WGS) entry which is preliminary data.</text>
</comment>
<name>A0ACB7ZM83_9ERIC</name>
<evidence type="ECO:0000313" key="2">
    <source>
        <dbReference type="Proteomes" id="UP000828048"/>
    </source>
</evidence>
<reference evidence="1 2" key="1">
    <citation type="journal article" date="2021" name="Hortic Res">
        <title>High-quality reference genome and annotation aids understanding of berry development for evergreen blueberry (Vaccinium darrowii).</title>
        <authorList>
            <person name="Yu J."/>
            <person name="Hulse-Kemp A.M."/>
            <person name="Babiker E."/>
            <person name="Staton M."/>
        </authorList>
    </citation>
    <scope>NUCLEOTIDE SEQUENCE [LARGE SCALE GENOMIC DNA]</scope>
    <source>
        <strain evidence="2">cv. NJ 8807/NJ 8810</strain>
        <tissue evidence="1">Young leaf</tissue>
    </source>
</reference>
<organism evidence="1 2">
    <name type="scientific">Vaccinium darrowii</name>
    <dbReference type="NCBI Taxonomy" id="229202"/>
    <lineage>
        <taxon>Eukaryota</taxon>
        <taxon>Viridiplantae</taxon>
        <taxon>Streptophyta</taxon>
        <taxon>Embryophyta</taxon>
        <taxon>Tracheophyta</taxon>
        <taxon>Spermatophyta</taxon>
        <taxon>Magnoliopsida</taxon>
        <taxon>eudicotyledons</taxon>
        <taxon>Gunneridae</taxon>
        <taxon>Pentapetalae</taxon>
        <taxon>asterids</taxon>
        <taxon>Ericales</taxon>
        <taxon>Ericaceae</taxon>
        <taxon>Vaccinioideae</taxon>
        <taxon>Vaccinieae</taxon>
        <taxon>Vaccinium</taxon>
    </lineage>
</organism>
<protein>
    <submittedName>
        <fullName evidence="1">Uncharacterized protein</fullName>
    </submittedName>
</protein>
<accession>A0ACB7ZM83</accession>